<reference evidence="1 2" key="1">
    <citation type="submission" date="2023-09" db="EMBL/GenBank/DDBJ databases">
        <title>Multi-omics analysis of a traditional fermented food reveals byproduct-associated fungal strains for waste-to-food upcycling.</title>
        <authorList>
            <consortium name="Lawrence Berkeley National Laboratory"/>
            <person name="Rekdal V.M."/>
            <person name="Villalobos-Escobedo J.M."/>
            <person name="Rodriguez-Valeron N."/>
            <person name="Garcia M.O."/>
            <person name="Vasquez D.P."/>
            <person name="Damayanti I."/>
            <person name="Sorensen P.M."/>
            <person name="Baidoo E.E."/>
            <person name="De Carvalho A.C."/>
            <person name="Riley R."/>
            <person name="Lipzen A."/>
            <person name="He G."/>
            <person name="Yan M."/>
            <person name="Haridas S."/>
            <person name="Daum C."/>
            <person name="Yoshinaga Y."/>
            <person name="Ng V."/>
            <person name="Grigoriev I.V."/>
            <person name="Munk R."/>
            <person name="Nuraida L."/>
            <person name="Wijaya C.H."/>
            <person name="Morales P.-C."/>
            <person name="Keasling J.D."/>
        </authorList>
    </citation>
    <scope>NUCLEOTIDE SEQUENCE [LARGE SCALE GENOMIC DNA]</scope>
    <source>
        <strain evidence="1 2">FGSC 2613</strain>
    </source>
</reference>
<evidence type="ECO:0000313" key="2">
    <source>
        <dbReference type="Proteomes" id="UP001451303"/>
    </source>
</evidence>
<protein>
    <submittedName>
        <fullName evidence="1">Uncharacterized protein</fullName>
    </submittedName>
</protein>
<proteinExistence type="predicted"/>
<keyword evidence="2" id="KW-1185">Reference proteome</keyword>
<organism evidence="1 2">
    <name type="scientific">Neurospora intermedia</name>
    <dbReference type="NCBI Taxonomy" id="5142"/>
    <lineage>
        <taxon>Eukaryota</taxon>
        <taxon>Fungi</taxon>
        <taxon>Dikarya</taxon>
        <taxon>Ascomycota</taxon>
        <taxon>Pezizomycotina</taxon>
        <taxon>Sordariomycetes</taxon>
        <taxon>Sordariomycetidae</taxon>
        <taxon>Sordariales</taxon>
        <taxon>Sordariaceae</taxon>
        <taxon>Neurospora</taxon>
    </lineage>
</organism>
<name>A0ABR3DPY8_NEUIN</name>
<comment type="caution">
    <text evidence="1">The sequence shown here is derived from an EMBL/GenBank/DDBJ whole genome shotgun (WGS) entry which is preliminary data.</text>
</comment>
<sequence>MGEYSHVGVSANTALSGPVSRYPTHRQPTRTSTVLEHMYLTYLPTTPFSCSPHRFFPPPLPLNRLDPTNCFPSGNWKLYPRHFVRLGPTHEPRYLYLGSRVSSVTPIPASHNIAQYAAQLPRASSILSLHHTLVHHA</sequence>
<gene>
    <name evidence="1" type="ORF">QR685DRAFT_567640</name>
</gene>
<evidence type="ECO:0000313" key="1">
    <source>
        <dbReference type="EMBL" id="KAL0474730.1"/>
    </source>
</evidence>
<accession>A0ABR3DPY8</accession>
<dbReference type="Proteomes" id="UP001451303">
    <property type="component" value="Unassembled WGS sequence"/>
</dbReference>
<dbReference type="EMBL" id="JAVLET010000001">
    <property type="protein sequence ID" value="KAL0474730.1"/>
    <property type="molecule type" value="Genomic_DNA"/>
</dbReference>